<evidence type="ECO:0000313" key="4">
    <source>
        <dbReference type="EMBL" id="KAL1109941.1"/>
    </source>
</evidence>
<organism evidence="4 5">
    <name type="scientific">Ranatra chinensis</name>
    <dbReference type="NCBI Taxonomy" id="642074"/>
    <lineage>
        <taxon>Eukaryota</taxon>
        <taxon>Metazoa</taxon>
        <taxon>Ecdysozoa</taxon>
        <taxon>Arthropoda</taxon>
        <taxon>Hexapoda</taxon>
        <taxon>Insecta</taxon>
        <taxon>Pterygota</taxon>
        <taxon>Neoptera</taxon>
        <taxon>Paraneoptera</taxon>
        <taxon>Hemiptera</taxon>
        <taxon>Heteroptera</taxon>
        <taxon>Panheteroptera</taxon>
        <taxon>Nepomorpha</taxon>
        <taxon>Nepidae</taxon>
        <taxon>Ranatrinae</taxon>
        <taxon>Ranatra</taxon>
    </lineage>
</organism>
<gene>
    <name evidence="4" type="ORF">AAG570_014098</name>
</gene>
<name>A0ABD0XRY1_9HEMI</name>
<dbReference type="AlphaFoldDB" id="A0ABD0XRY1"/>
<keyword evidence="2" id="KW-0175">Coiled coil</keyword>
<dbReference type="PANTHER" id="PTHR12499:SF0">
    <property type="entry name" value="OPTIC ATROPHY 3 PROTEIN"/>
    <property type="match status" value="1"/>
</dbReference>
<dbReference type="EMBL" id="JBFDAA010000115">
    <property type="protein sequence ID" value="KAL1109941.1"/>
    <property type="molecule type" value="Genomic_DNA"/>
</dbReference>
<evidence type="ECO:0000256" key="3">
    <source>
        <dbReference type="SAM" id="MobiDB-lite"/>
    </source>
</evidence>
<dbReference type="Proteomes" id="UP001558652">
    <property type="component" value="Unassembled WGS sequence"/>
</dbReference>
<dbReference type="InterPro" id="IPR010754">
    <property type="entry name" value="OPA3-like"/>
</dbReference>
<keyword evidence="5" id="KW-1185">Reference proteome</keyword>
<accession>A0ABD0XRY1</accession>
<proteinExistence type="inferred from homology"/>
<dbReference type="Pfam" id="PF07047">
    <property type="entry name" value="OPA3"/>
    <property type="match status" value="1"/>
</dbReference>
<evidence type="ECO:0000256" key="1">
    <source>
        <dbReference type="ARBA" id="ARBA00007584"/>
    </source>
</evidence>
<comment type="similarity">
    <text evidence="1">Belongs to the OPA3 family.</text>
</comment>
<protein>
    <recommendedName>
        <fullName evidence="6">OPA3-like protein CG13603</fullName>
    </recommendedName>
</protein>
<evidence type="ECO:0008006" key="6">
    <source>
        <dbReference type="Google" id="ProtNLM"/>
    </source>
</evidence>
<feature type="region of interest" description="Disordered" evidence="3">
    <location>
        <begin position="161"/>
        <end position="192"/>
    </location>
</feature>
<evidence type="ECO:0000256" key="2">
    <source>
        <dbReference type="ARBA" id="ARBA00023054"/>
    </source>
</evidence>
<evidence type="ECO:0000313" key="5">
    <source>
        <dbReference type="Proteomes" id="UP001558652"/>
    </source>
</evidence>
<reference evidence="4 5" key="1">
    <citation type="submission" date="2024-07" db="EMBL/GenBank/DDBJ databases">
        <title>Chromosome-level genome assembly of the water stick insect Ranatra chinensis (Heteroptera: Nepidae).</title>
        <authorList>
            <person name="Liu X."/>
        </authorList>
    </citation>
    <scope>NUCLEOTIDE SEQUENCE [LARGE SCALE GENOMIC DNA]</scope>
    <source>
        <strain evidence="4">Cailab_2021Rc</strain>
        <tissue evidence="4">Muscle</tissue>
    </source>
</reference>
<comment type="caution">
    <text evidence="4">The sequence shown here is derived from an EMBL/GenBank/DDBJ whole genome shotgun (WGS) entry which is preliminary data.</text>
</comment>
<sequence length="212" mass="23910">MVAAFPLAKLGTLLLRQASKPIAVYAKEQAKKSQFFRTYICMPPAQIYNWCEVKMKMWIMNLGRPVDIPKLNEAMAIELGANLLGEAIIFTVAAALLYMEYTRQTRKEAAKEDARKSELDTLGYTIQELYFQTEKQDAQIRELTRTIIDLESKVLKKPFSGPSPPLIILPEPEDSREDRGVPEGGHGSDGLVTHALRYVTNDVFPSRGVYSR</sequence>
<dbReference type="PANTHER" id="PTHR12499">
    <property type="entry name" value="OPTIC ATROPHY 3 PROTEIN OPA3"/>
    <property type="match status" value="1"/>
</dbReference>